<reference evidence="1" key="1">
    <citation type="submission" date="2019-06" db="EMBL/GenBank/DDBJ databases">
        <authorList>
            <person name="Zheng W."/>
        </authorList>
    </citation>
    <scope>NUCLEOTIDE SEQUENCE</scope>
    <source>
        <strain evidence="1">QDHG01</strain>
    </source>
</reference>
<proteinExistence type="predicted"/>
<name>A0A8J8T1B4_HALGN</name>
<sequence>MFGIKPSSRSSHLVITVSSSSQILFLKNAASSLNCYIWSIAITEFCSHRFIIEVILLWASSSVTCWPSIDFIQPLLLFIELLRVPCEGGLRGVFGRLVIPPAVLVAIEELPTDSGLIPWSNIGAGTTVCFLCYLIASVHHQSYSWHSSNSNCSSLCPVAWQCLPLQSGSHWESPSS</sequence>
<comment type="caution">
    <text evidence="1">The sequence shown here is derived from an EMBL/GenBank/DDBJ whole genome shotgun (WGS) entry which is preliminary data.</text>
</comment>
<evidence type="ECO:0000313" key="2">
    <source>
        <dbReference type="Proteomes" id="UP000785679"/>
    </source>
</evidence>
<dbReference type="Proteomes" id="UP000785679">
    <property type="component" value="Unassembled WGS sequence"/>
</dbReference>
<protein>
    <submittedName>
        <fullName evidence="1">Uncharacterized protein</fullName>
    </submittedName>
</protein>
<organism evidence="1 2">
    <name type="scientific">Halteria grandinella</name>
    <dbReference type="NCBI Taxonomy" id="5974"/>
    <lineage>
        <taxon>Eukaryota</taxon>
        <taxon>Sar</taxon>
        <taxon>Alveolata</taxon>
        <taxon>Ciliophora</taxon>
        <taxon>Intramacronucleata</taxon>
        <taxon>Spirotrichea</taxon>
        <taxon>Stichotrichia</taxon>
        <taxon>Sporadotrichida</taxon>
        <taxon>Halteriidae</taxon>
        <taxon>Halteria</taxon>
    </lineage>
</organism>
<evidence type="ECO:0000313" key="1">
    <source>
        <dbReference type="EMBL" id="TNV78514.1"/>
    </source>
</evidence>
<dbReference type="EMBL" id="RRYP01010228">
    <property type="protein sequence ID" value="TNV78514.1"/>
    <property type="molecule type" value="Genomic_DNA"/>
</dbReference>
<dbReference type="AlphaFoldDB" id="A0A8J8T1B4"/>
<gene>
    <name evidence="1" type="ORF">FGO68_gene11404</name>
</gene>
<keyword evidence="2" id="KW-1185">Reference proteome</keyword>
<accession>A0A8J8T1B4</accession>